<keyword evidence="4 5" id="KW-0456">Lyase</keyword>
<evidence type="ECO:0000256" key="2">
    <source>
        <dbReference type="ARBA" id="ARBA00006472"/>
    </source>
</evidence>
<proteinExistence type="inferred from homology"/>
<evidence type="ECO:0000313" key="5">
    <source>
        <dbReference type="EMBL" id="WQH17202.1"/>
    </source>
</evidence>
<gene>
    <name evidence="5" type="ORF">SR882_04670</name>
</gene>
<dbReference type="InterPro" id="IPR001533">
    <property type="entry name" value="Pterin_deHydtase"/>
</dbReference>
<dbReference type="RefSeq" id="WP_158611738.1">
    <property type="nucleotide sequence ID" value="NZ_CP140153.1"/>
</dbReference>
<keyword evidence="6" id="KW-1185">Reference proteome</keyword>
<evidence type="ECO:0000256" key="1">
    <source>
        <dbReference type="ARBA" id="ARBA00001554"/>
    </source>
</evidence>
<dbReference type="InterPro" id="IPR036428">
    <property type="entry name" value="PCD_sf"/>
</dbReference>
<dbReference type="Proteomes" id="UP001327459">
    <property type="component" value="Chromosome"/>
</dbReference>
<sequence>MVETTDIQVDGWQTQKRPPMLIRKFEFEDYSQTRDFLDRLAEVSEEMGYHPSLQFDRTQVSVNVSPLEETLGDLEVRFAKQATELAEKTQAG</sequence>
<reference evidence="5 6" key="1">
    <citation type="submission" date="2023-11" db="EMBL/GenBank/DDBJ databases">
        <title>MicrobeMod: A computational toolkit for identifying prokaryotic methylation and restriction-modification with nanopore sequencing.</title>
        <authorList>
            <person name="Crits-Christoph A."/>
            <person name="Kang S.C."/>
            <person name="Lee H."/>
            <person name="Ostrov N."/>
        </authorList>
    </citation>
    <scope>NUCLEOTIDE SEQUENCE [LARGE SCALE GENOMIC DNA]</scope>
    <source>
        <strain evidence="5 6">ATCC 49870</strain>
    </source>
</reference>
<evidence type="ECO:0000256" key="3">
    <source>
        <dbReference type="ARBA" id="ARBA00013252"/>
    </source>
</evidence>
<dbReference type="Pfam" id="PF01329">
    <property type="entry name" value="Pterin_4a"/>
    <property type="match status" value="1"/>
</dbReference>
<dbReference type="Gene3D" id="3.30.1360.20">
    <property type="entry name" value="Transcriptional coactivator/pterin dehydratase"/>
    <property type="match status" value="1"/>
</dbReference>
<accession>A0ABZ0YYD6</accession>
<dbReference type="EMBL" id="CP140153">
    <property type="protein sequence ID" value="WQH17202.1"/>
    <property type="molecule type" value="Genomic_DNA"/>
</dbReference>
<comment type="similarity">
    <text evidence="2">Belongs to the pterin-4-alpha-carbinolamine dehydratase family.</text>
</comment>
<protein>
    <recommendedName>
        <fullName evidence="3">4a-hydroxytetrahydrobiopterin dehydratase</fullName>
        <ecNumber evidence="3">4.2.1.96</ecNumber>
    </recommendedName>
</protein>
<comment type="catalytic activity">
    <reaction evidence="1">
        <text>(4aS,6R)-4a-hydroxy-L-erythro-5,6,7,8-tetrahydrobiopterin = (6R)-L-erythro-6,7-dihydrobiopterin + H2O</text>
        <dbReference type="Rhea" id="RHEA:11920"/>
        <dbReference type="ChEBI" id="CHEBI:15377"/>
        <dbReference type="ChEBI" id="CHEBI:15642"/>
        <dbReference type="ChEBI" id="CHEBI:43120"/>
        <dbReference type="EC" id="4.2.1.96"/>
    </reaction>
</comment>
<organism evidence="5 6">
    <name type="scientific">Guyparkeria halophila</name>
    <dbReference type="NCBI Taxonomy" id="47960"/>
    <lineage>
        <taxon>Bacteria</taxon>
        <taxon>Pseudomonadati</taxon>
        <taxon>Pseudomonadota</taxon>
        <taxon>Gammaproteobacteria</taxon>
        <taxon>Chromatiales</taxon>
        <taxon>Thioalkalibacteraceae</taxon>
        <taxon>Guyparkeria</taxon>
    </lineage>
</organism>
<evidence type="ECO:0000256" key="4">
    <source>
        <dbReference type="ARBA" id="ARBA00023239"/>
    </source>
</evidence>
<name>A0ABZ0YYD6_9GAMM</name>
<evidence type="ECO:0000313" key="6">
    <source>
        <dbReference type="Proteomes" id="UP001327459"/>
    </source>
</evidence>
<dbReference type="SUPFAM" id="SSF55248">
    <property type="entry name" value="PCD-like"/>
    <property type="match status" value="1"/>
</dbReference>
<dbReference type="GO" id="GO:0008124">
    <property type="term" value="F:4-alpha-hydroxytetrahydrobiopterin dehydratase activity"/>
    <property type="evidence" value="ECO:0007669"/>
    <property type="project" value="UniProtKB-EC"/>
</dbReference>
<dbReference type="EC" id="4.2.1.96" evidence="3"/>